<dbReference type="EMBL" id="JAKKSL010000001">
    <property type="protein sequence ID" value="MCI2282648.1"/>
    <property type="molecule type" value="Genomic_DNA"/>
</dbReference>
<evidence type="ECO:0000256" key="1">
    <source>
        <dbReference type="ARBA" id="ARBA00004442"/>
    </source>
</evidence>
<dbReference type="PANTHER" id="PTHR38776:SF1">
    <property type="entry name" value="MLTA-INTERACTING PROTEIN-RELATED"/>
    <property type="match status" value="1"/>
</dbReference>
<feature type="chain" id="PRO_5045366041" evidence="6">
    <location>
        <begin position="21"/>
        <end position="290"/>
    </location>
</feature>
<gene>
    <name evidence="7" type="ORF">L3081_03540</name>
</gene>
<comment type="similarity">
    <text evidence="2">Belongs to the MipA/OmpV family.</text>
</comment>
<keyword evidence="5" id="KW-0998">Cell outer membrane</keyword>
<evidence type="ECO:0000256" key="2">
    <source>
        <dbReference type="ARBA" id="ARBA00005722"/>
    </source>
</evidence>
<evidence type="ECO:0000256" key="6">
    <source>
        <dbReference type="SAM" id="SignalP"/>
    </source>
</evidence>
<keyword evidence="4" id="KW-0472">Membrane</keyword>
<comment type="subcellular location">
    <subcellularLocation>
        <location evidence="1">Cell outer membrane</location>
    </subcellularLocation>
</comment>
<accession>A0ABS9WXD8</accession>
<dbReference type="Proteomes" id="UP001139646">
    <property type="component" value="Unassembled WGS sequence"/>
</dbReference>
<dbReference type="PANTHER" id="PTHR38776">
    <property type="entry name" value="MLTA-INTERACTING PROTEIN-RELATED"/>
    <property type="match status" value="1"/>
</dbReference>
<evidence type="ECO:0000313" key="8">
    <source>
        <dbReference type="Proteomes" id="UP001139646"/>
    </source>
</evidence>
<dbReference type="InterPro" id="IPR010583">
    <property type="entry name" value="MipA"/>
</dbReference>
<evidence type="ECO:0000256" key="5">
    <source>
        <dbReference type="ARBA" id="ARBA00023237"/>
    </source>
</evidence>
<comment type="caution">
    <text evidence="7">The sequence shown here is derived from an EMBL/GenBank/DDBJ whole genome shotgun (WGS) entry which is preliminary data.</text>
</comment>
<organism evidence="7 8">
    <name type="scientific">Colwellia maritima</name>
    <dbReference type="NCBI Taxonomy" id="2912588"/>
    <lineage>
        <taxon>Bacteria</taxon>
        <taxon>Pseudomonadati</taxon>
        <taxon>Pseudomonadota</taxon>
        <taxon>Gammaproteobacteria</taxon>
        <taxon>Alteromonadales</taxon>
        <taxon>Colwelliaceae</taxon>
        <taxon>Colwellia</taxon>
    </lineage>
</organism>
<proteinExistence type="inferred from homology"/>
<keyword evidence="3 6" id="KW-0732">Signal</keyword>
<name>A0ABS9WXD8_9GAMM</name>
<protein>
    <submittedName>
        <fullName evidence="7">MipA/OmpV family protein</fullName>
    </submittedName>
</protein>
<dbReference type="Pfam" id="PF06629">
    <property type="entry name" value="MipA"/>
    <property type="match status" value="1"/>
</dbReference>
<evidence type="ECO:0000313" key="7">
    <source>
        <dbReference type="EMBL" id="MCI2282648.1"/>
    </source>
</evidence>
<evidence type="ECO:0000256" key="4">
    <source>
        <dbReference type="ARBA" id="ARBA00023136"/>
    </source>
</evidence>
<sequence>MKQYKAFIFFLLFAAQTISANEQAQPEEHNANANINTQKRENTAHYSIGFGVSMMTIDDYIGADESRFYLIPTPYIYYQNDSVVIDRNAFEGDLFNSEKWHLALDAAGSIPVDSDRNKTRQGMDDLDWVGELGPSLEYYFAGNSRSQNRTFIDFSVRKAVHTDFKKIADAGWTSQISVNNKYQFNTDIFGGKTIIDTSVATLFYSDKYAQYFYSVAPDEVSAERAQYSAEGGYAGVRVSFGGTWRRKNIWLGLFTRYTHLNNTSFDDSPLIKSNTNLLIGLSVSYIFMEK</sequence>
<dbReference type="RefSeq" id="WP_242283532.1">
    <property type="nucleotide sequence ID" value="NZ_JAKKSL010000001.1"/>
</dbReference>
<evidence type="ECO:0000256" key="3">
    <source>
        <dbReference type="ARBA" id="ARBA00022729"/>
    </source>
</evidence>
<reference evidence="7" key="1">
    <citation type="submission" date="2022-01" db="EMBL/GenBank/DDBJ databases">
        <title>Colwellia maritima, isolated from seawater.</title>
        <authorList>
            <person name="Kristyanto S."/>
            <person name="Jung J."/>
            <person name="Jeon C.O."/>
        </authorList>
    </citation>
    <scope>NUCLEOTIDE SEQUENCE</scope>
    <source>
        <strain evidence="7">MSW7</strain>
    </source>
</reference>
<keyword evidence="8" id="KW-1185">Reference proteome</keyword>
<feature type="signal peptide" evidence="6">
    <location>
        <begin position="1"/>
        <end position="20"/>
    </location>
</feature>